<keyword evidence="5" id="KW-1133">Transmembrane helix</keyword>
<dbReference type="InterPro" id="IPR057774">
    <property type="entry name" value="D8C_UMOD/GP2/OIT3-like"/>
</dbReference>
<dbReference type="Pfam" id="PF23283">
    <property type="entry name" value="D8C_UMOD"/>
    <property type="match status" value="1"/>
</dbReference>
<dbReference type="InterPro" id="IPR058727">
    <property type="entry name" value="Helical_Vwde"/>
</dbReference>
<gene>
    <name evidence="7" type="ORF">MCOR_52161</name>
</gene>
<evidence type="ECO:0000313" key="7">
    <source>
        <dbReference type="EMBL" id="CAC5419880.1"/>
    </source>
</evidence>
<dbReference type="OrthoDB" id="10001041at2759"/>
<evidence type="ECO:0000256" key="2">
    <source>
        <dbReference type="ARBA" id="ARBA00023157"/>
    </source>
</evidence>
<dbReference type="EMBL" id="CACVKT020009053">
    <property type="protein sequence ID" value="CAC5419880.1"/>
    <property type="molecule type" value="Genomic_DNA"/>
</dbReference>
<dbReference type="CDD" id="cd00054">
    <property type="entry name" value="EGF_CA"/>
    <property type="match status" value="1"/>
</dbReference>
<dbReference type="Pfam" id="PF00094">
    <property type="entry name" value="VWD"/>
    <property type="match status" value="1"/>
</dbReference>
<evidence type="ECO:0000256" key="4">
    <source>
        <dbReference type="SAM" id="MobiDB-lite"/>
    </source>
</evidence>
<dbReference type="Proteomes" id="UP000507470">
    <property type="component" value="Unassembled WGS sequence"/>
</dbReference>
<keyword evidence="1" id="KW-0732">Signal</keyword>
<dbReference type="Gene3D" id="2.120.10.30">
    <property type="entry name" value="TolB, C-terminal domain"/>
    <property type="match status" value="1"/>
</dbReference>
<evidence type="ECO:0000256" key="1">
    <source>
        <dbReference type="ARBA" id="ARBA00022729"/>
    </source>
</evidence>
<dbReference type="PROSITE" id="PS01186">
    <property type="entry name" value="EGF_2"/>
    <property type="match status" value="1"/>
</dbReference>
<name>A0A6J8EHB3_MYTCO</name>
<protein>
    <recommendedName>
        <fullName evidence="6">VWFD domain-containing protein</fullName>
    </recommendedName>
</protein>
<dbReference type="GO" id="GO:0005576">
    <property type="term" value="C:extracellular region"/>
    <property type="evidence" value="ECO:0007669"/>
    <property type="project" value="TreeGrafter"/>
</dbReference>
<reference evidence="7 8" key="1">
    <citation type="submission" date="2020-06" db="EMBL/GenBank/DDBJ databases">
        <authorList>
            <person name="Li R."/>
            <person name="Bekaert M."/>
        </authorList>
    </citation>
    <scope>NUCLEOTIDE SEQUENCE [LARGE SCALE GENOMIC DNA]</scope>
    <source>
        <strain evidence="8">wild</strain>
    </source>
</reference>
<dbReference type="GO" id="GO:0005102">
    <property type="term" value="F:signaling receptor binding"/>
    <property type="evidence" value="ECO:0007669"/>
    <property type="project" value="TreeGrafter"/>
</dbReference>
<keyword evidence="5" id="KW-0472">Membrane</keyword>
<dbReference type="InterPro" id="IPR011042">
    <property type="entry name" value="6-blade_b-propeller_TolB-like"/>
</dbReference>
<dbReference type="InterPro" id="IPR000033">
    <property type="entry name" value="LDLR_classB_rpt"/>
</dbReference>
<dbReference type="PANTHER" id="PTHR14949:SF54">
    <property type="entry name" value="VWFD DOMAIN-CONTAINING PROTEIN"/>
    <property type="match status" value="1"/>
</dbReference>
<keyword evidence="8" id="KW-1185">Reference proteome</keyword>
<accession>A0A6J8EHB3</accession>
<dbReference type="InterPro" id="IPR001846">
    <property type="entry name" value="VWF_type-D"/>
</dbReference>
<feature type="region of interest" description="Disordered" evidence="4">
    <location>
        <begin position="927"/>
        <end position="948"/>
    </location>
</feature>
<evidence type="ECO:0000256" key="3">
    <source>
        <dbReference type="ARBA" id="ARBA00023180"/>
    </source>
</evidence>
<dbReference type="Pfam" id="PF26129">
    <property type="entry name" value="Vwde"/>
    <property type="match status" value="1"/>
</dbReference>
<dbReference type="Gene3D" id="2.10.25.10">
    <property type="entry name" value="Laminin"/>
    <property type="match status" value="1"/>
</dbReference>
<dbReference type="InterPro" id="IPR000742">
    <property type="entry name" value="EGF"/>
</dbReference>
<dbReference type="FunFam" id="2.10.25.10:FF:000001">
    <property type="entry name" value="Tenascin C"/>
    <property type="match status" value="1"/>
</dbReference>
<dbReference type="PROSITE" id="PS51233">
    <property type="entry name" value="VWFD"/>
    <property type="match status" value="1"/>
</dbReference>
<dbReference type="GO" id="GO:0009986">
    <property type="term" value="C:cell surface"/>
    <property type="evidence" value="ECO:0007669"/>
    <property type="project" value="TreeGrafter"/>
</dbReference>
<keyword evidence="5" id="KW-0812">Transmembrane</keyword>
<dbReference type="SUPFAM" id="SSF63825">
    <property type="entry name" value="YWTD domain"/>
    <property type="match status" value="1"/>
</dbReference>
<feature type="transmembrane region" description="Helical" evidence="5">
    <location>
        <begin position="1240"/>
        <end position="1263"/>
    </location>
</feature>
<proteinExistence type="predicted"/>
<dbReference type="PANTHER" id="PTHR14949">
    <property type="entry name" value="EGF-LIKE-DOMAIN, MULTIPLE 7, 8"/>
    <property type="match status" value="1"/>
</dbReference>
<keyword evidence="3" id="KW-0325">Glycoprotein</keyword>
<organism evidence="7 8">
    <name type="scientific">Mytilus coruscus</name>
    <name type="common">Sea mussel</name>
    <dbReference type="NCBI Taxonomy" id="42192"/>
    <lineage>
        <taxon>Eukaryota</taxon>
        <taxon>Metazoa</taxon>
        <taxon>Spiralia</taxon>
        <taxon>Lophotrochozoa</taxon>
        <taxon>Mollusca</taxon>
        <taxon>Bivalvia</taxon>
        <taxon>Autobranchia</taxon>
        <taxon>Pteriomorphia</taxon>
        <taxon>Mytilida</taxon>
        <taxon>Mytiloidea</taxon>
        <taxon>Mytilidae</taxon>
        <taxon>Mytilinae</taxon>
        <taxon>Mytilus</taxon>
    </lineage>
</organism>
<evidence type="ECO:0000313" key="8">
    <source>
        <dbReference type="Proteomes" id="UP000507470"/>
    </source>
</evidence>
<evidence type="ECO:0000259" key="6">
    <source>
        <dbReference type="PROSITE" id="PS51233"/>
    </source>
</evidence>
<feature type="domain" description="VWFD" evidence="6">
    <location>
        <begin position="649"/>
        <end position="837"/>
    </location>
</feature>
<dbReference type="InterPro" id="IPR050969">
    <property type="entry name" value="Dev_Signal_Modulators"/>
</dbReference>
<dbReference type="PROSITE" id="PS00022">
    <property type="entry name" value="EGF_1"/>
    <property type="match status" value="1"/>
</dbReference>
<sequence length="1337" mass="150370">MDVNGTNFEVITQNDMYNIRNVAYHETKNYIYWSSWSGNITRLNYPSVENDTEVIFHQKAGWYSSGIAVDSINDYLYWSNYSDLVRSNLDGSDITPILNFITNGSIGTLEVDSEKGLIFFINNDDGSIVRCTIDGSDVRSIFSSEWIYDFSLDKKDERIYFISGYSLLESTTYNGNDLKMNSLDFIIWDFEISIDLSDDYIFLADYYYMYQLTKTGNYSDPIMRFTGFEYYTLDIKVYGDAGSSYCKEYSEINDEDKRSKDYLIDLASDHVISDEYLDAGWYRPFSANGDKMPTSPPGKMHCGTIHPIWLNGTLPTYDDGNVSREACVQTENDICEESIDIEIRNCRGFLIYFLQETPANSSFCFGSGPVVCPVGTSSETGFYPGCSSSYPTTHVSVAVQAELLEGSSIKIQGFDPTPSLLPIFRCKFDEGSNETYIYDIFWYINGFKITSYTNIPMKDMNTTLLKHKDWIDSYKMNMEVQCAIRMRYLAYSVPGPLQYSAHFKAGIFPESYDYTVIEGESITISFKSTVPVGCISSHKNLMAHCDQSFYVFQPKKNQNVESCSNNIAIKDIIFKAQFCGIKFGATDWQDEKKLEVYGFSDGLYNSGDRSTYIRLSTSAVSAFNEIWQNVQIPDIKVTVLDKDASMTNRLCQSVNDPHITTFDGKYYHFMDIGEFVIYRNDKGPYWVHALLTNCGFGWQGSACHCAMAIRSRSSLFVIRTCKSISRTKKELLTTPITKLISCDDNDLLIDFNQARNEYKVTLPIGTEIKISISRWSGFIGTVTVKPSIYDINEAKGLCGFPSVTKDPSDDYTHRHNGPVSSDQEFAKSWRITSAMTNEQLFVDEPNFIKDDLILNLPNNPASINNSTTFCTCEDQAGSTEPLDDFNIIQCNLTESTEFCSSSQQSGNQINSYSTSCTISKRKRRSLDHSSVVRRSTTDADDSDDVTESQPLVFDEDINSTDVISQTFRNGWTADIAYQTCQEALTSAIPSDVYSDFVEVDVENFIQSCVSDIEVTGDKSFLSDTINAMATNIITEISRNESLFIMNTTDGSQTILEQITSKLCINNCSNNGICVSGQCECSNGYIGDDCSKDTSTPPVNISLPAEGLCTTTTRSCKKTNIYGDFLSMEVWYKIRYFKVVDNSKLYSSNWEINKAQYRNMFMVTVDLDVSRKTRSASGPTMAEGYEITLSNDGTNFGEEVTILIYDEGCFSCNKSMTCVSLEVCESSMESQENNKDSNKTIIALASSFGVIGVIVCLLALLFYLKHKNSDEKTKVGVYSGCQHESGKNVDNGMLSNRTKTFRENTISDLDVYIEDGGEASVGNFEKQLPPQTHFKNNL</sequence>
<evidence type="ECO:0000256" key="5">
    <source>
        <dbReference type="SAM" id="Phobius"/>
    </source>
</evidence>
<keyword evidence="2" id="KW-1015">Disulfide bond</keyword>
<dbReference type="SMART" id="SM00135">
    <property type="entry name" value="LY"/>
    <property type="match status" value="3"/>
</dbReference>